<dbReference type="OrthoDB" id="9794876at2"/>
<organism evidence="3 4">
    <name type="scientific">Microbacterium oxydans</name>
    <dbReference type="NCBI Taxonomy" id="82380"/>
    <lineage>
        <taxon>Bacteria</taxon>
        <taxon>Bacillati</taxon>
        <taxon>Actinomycetota</taxon>
        <taxon>Actinomycetes</taxon>
        <taxon>Micrococcales</taxon>
        <taxon>Microbacteriaceae</taxon>
        <taxon>Microbacterium</taxon>
    </lineage>
</organism>
<dbReference type="Gene3D" id="3.40.1350.10">
    <property type="match status" value="1"/>
</dbReference>
<reference evidence="3 4" key="1">
    <citation type="submission" date="2015-02" db="EMBL/GenBank/DDBJ databases">
        <title>Draft genome sequences of ten Microbacterium spp. with emphasis on heavy metal contaminated environments.</title>
        <authorList>
            <person name="Corretto E."/>
        </authorList>
    </citation>
    <scope>NUCLEOTIDE SEQUENCE [LARGE SCALE GENOMIC DNA]</scope>
    <source>
        <strain evidence="3 4">BEL163</strain>
    </source>
</reference>
<name>A0A0F0KEL1_9MICO</name>
<dbReference type="NCBIfam" id="NF009154">
    <property type="entry name" value="PRK12497.3-3"/>
    <property type="match status" value="1"/>
</dbReference>
<dbReference type="InterPro" id="IPR011856">
    <property type="entry name" value="tRNA_endonuc-like_dom_sf"/>
</dbReference>
<dbReference type="SUPFAM" id="SSF52980">
    <property type="entry name" value="Restriction endonuclease-like"/>
    <property type="match status" value="1"/>
</dbReference>
<comment type="similarity">
    <text evidence="1 2">Belongs to the UPF0102 family.</text>
</comment>
<gene>
    <name evidence="3" type="ORF">RN51_03437</name>
</gene>
<evidence type="ECO:0000256" key="1">
    <source>
        <dbReference type="ARBA" id="ARBA00006738"/>
    </source>
</evidence>
<evidence type="ECO:0000256" key="2">
    <source>
        <dbReference type="HAMAP-Rule" id="MF_00048"/>
    </source>
</evidence>
<dbReference type="PANTHER" id="PTHR34039:SF1">
    <property type="entry name" value="UPF0102 PROTEIN YRAN"/>
    <property type="match status" value="1"/>
</dbReference>
<dbReference type="Pfam" id="PF02021">
    <property type="entry name" value="UPF0102"/>
    <property type="match status" value="1"/>
</dbReference>
<dbReference type="GO" id="GO:0003676">
    <property type="term" value="F:nucleic acid binding"/>
    <property type="evidence" value="ECO:0007669"/>
    <property type="project" value="InterPro"/>
</dbReference>
<dbReference type="AlphaFoldDB" id="A0A0F0KEL1"/>
<dbReference type="InterPro" id="IPR011335">
    <property type="entry name" value="Restrct_endonuc-II-like"/>
</dbReference>
<comment type="caution">
    <text evidence="3">The sequence shown here is derived from an EMBL/GenBank/DDBJ whole genome shotgun (WGS) entry which is preliminary data.</text>
</comment>
<dbReference type="HAMAP" id="MF_00048">
    <property type="entry name" value="UPF0102"/>
    <property type="match status" value="1"/>
</dbReference>
<proteinExistence type="inferred from homology"/>
<dbReference type="EMBL" id="JYIV01000030">
    <property type="protein sequence ID" value="KJL18600.1"/>
    <property type="molecule type" value="Genomic_DNA"/>
</dbReference>
<dbReference type="CDD" id="cd20736">
    <property type="entry name" value="PoNe_Nuclease"/>
    <property type="match status" value="1"/>
</dbReference>
<dbReference type="PATRIC" id="fig|82380.10.peg.3444"/>
<evidence type="ECO:0000313" key="3">
    <source>
        <dbReference type="EMBL" id="KJL18600.1"/>
    </source>
</evidence>
<protein>
    <recommendedName>
        <fullName evidence="2">UPF0102 protein RN51_03437</fullName>
    </recommendedName>
</protein>
<sequence length="120" mass="13121">MAAKDELGKAGEDRAAQHLRGSGYTVLARNWRCAQGEIDIVAVRGRHLAVVEVKTRRTDAFGHPFEAIDGRKRRRLWQLGHAWAAENPEAAHGRTVRLEAIGIIGPDPSSGALEHLVDIA</sequence>
<accession>A0A0F0KEL1</accession>
<dbReference type="InterPro" id="IPR003509">
    <property type="entry name" value="UPF0102_YraN-like"/>
</dbReference>
<dbReference type="Proteomes" id="UP000033725">
    <property type="component" value="Unassembled WGS sequence"/>
</dbReference>
<evidence type="ECO:0000313" key="4">
    <source>
        <dbReference type="Proteomes" id="UP000033725"/>
    </source>
</evidence>
<dbReference type="PANTHER" id="PTHR34039">
    <property type="entry name" value="UPF0102 PROTEIN YRAN"/>
    <property type="match status" value="1"/>
</dbReference>
<dbReference type="RefSeq" id="WP_045265214.1">
    <property type="nucleotide sequence ID" value="NZ_JYIV01000030.1"/>
</dbReference>